<proteinExistence type="predicted"/>
<feature type="coiled-coil region" evidence="4">
    <location>
        <begin position="509"/>
        <end position="554"/>
    </location>
</feature>
<keyword evidence="2 3" id="KW-0040">ANK repeat</keyword>
<feature type="region of interest" description="Disordered" evidence="5">
    <location>
        <begin position="356"/>
        <end position="381"/>
    </location>
</feature>
<feature type="region of interest" description="Disordered" evidence="5">
    <location>
        <begin position="723"/>
        <end position="770"/>
    </location>
</feature>
<dbReference type="InterPro" id="IPR011990">
    <property type="entry name" value="TPR-like_helical_dom_sf"/>
</dbReference>
<dbReference type="Gene3D" id="1.25.40.20">
    <property type="entry name" value="Ankyrin repeat-containing domain"/>
    <property type="match status" value="1"/>
</dbReference>
<dbReference type="SUPFAM" id="SSF48452">
    <property type="entry name" value="TPR-like"/>
    <property type="match status" value="1"/>
</dbReference>
<feature type="coiled-coil region" evidence="4">
    <location>
        <begin position="259"/>
        <end position="304"/>
    </location>
</feature>
<dbReference type="Pfam" id="PF12796">
    <property type="entry name" value="Ank_2"/>
    <property type="match status" value="1"/>
</dbReference>
<evidence type="ECO:0000256" key="1">
    <source>
        <dbReference type="ARBA" id="ARBA00022737"/>
    </source>
</evidence>
<dbReference type="PANTHER" id="PTHR24198">
    <property type="entry name" value="ANKYRIN REPEAT AND PROTEIN KINASE DOMAIN-CONTAINING PROTEIN"/>
    <property type="match status" value="1"/>
</dbReference>
<feature type="compositionally biased region" description="Acidic residues" evidence="5">
    <location>
        <begin position="365"/>
        <end position="381"/>
    </location>
</feature>
<dbReference type="PROSITE" id="PS50297">
    <property type="entry name" value="ANK_REP_REGION"/>
    <property type="match status" value="2"/>
</dbReference>
<feature type="compositionally biased region" description="Low complexity" evidence="5">
    <location>
        <begin position="738"/>
        <end position="751"/>
    </location>
</feature>
<dbReference type="Pfam" id="PF13424">
    <property type="entry name" value="TPR_12"/>
    <property type="match status" value="1"/>
</dbReference>
<evidence type="ECO:0000313" key="7">
    <source>
        <dbReference type="Proteomes" id="UP001515480"/>
    </source>
</evidence>
<dbReference type="PROSITE" id="PS50088">
    <property type="entry name" value="ANK_REPEAT"/>
    <property type="match status" value="2"/>
</dbReference>
<sequence>MFDAFLAAAEAGNAEELRLLASAGAEVNCTGPDGSSALLLAALGGHHEACVELLRLGADVHHAKSNGATAIFAAAASDAADCIQALHDAGAKLDAPNAHGVTPMQMAAHKNNAASVALLLRLRADATAADNAGNSAVHKAARSNAADALAILLDPLGDVEQAEDKQHEGAEGTPAREAAAKGTNAAGMAALEAALKATNSAGMTPLEVAVHAGACACAIRLLQACAAAAARPRSAAARRSLRRRAQAEREATEGAIAVHEAAAARAAALEAELRRCAEREAQLRASMEESVERLHAEQSQSERNAAALAELEAMGKEADKCYLARECALAVEVEGLEAQAAQLWESLMELRARQSAGVDQQTEVSPDELEVPDAEATEGDVAEAELRSEVRRAKTLAGEAEPAGEEIGLKSRELALAAKQAEVGRRETEIHEREAAVARREAKVAEREAAVAPQLLMLRSSSASPTAGDQTAGEDGETSDEQDTLQLVEQHEVATDPEIFNKAEVLLALQRSHEQVKELAGKLDEVEMERAVAQARLEEKDAQLRELSKAIEERLPLTCCGSQEGDWVGVEGYTEGMSRGRAMPAASKGVDSRSETYYSGEVVASPPMTKPLNLDEAEVEAYASESGVWTCRTHARQKHRGWPVFAVEQHALLALPGGAYALHSARQLYSHEGAVQALHGSPSCGVPGSAAYDSAYLLTPERPARHGVLALAENAPAKEPHVAAGAVARDAESPPAAPAASRTAAPLLSPSISGDATSTSSGGLPQGTQTVGETARSAVFHTLMPVAKQVTERAKQVLADKPSVAQFMSGRLTASGANNRDRAEIDTMEPQAVYNHAMQCYKSGRYSEAEHWFRGALHAQPAEGDQDKTVVILNNLAATLEKLNQPREAEALYCQAIAICEASIPVNHARTTHIRAKLKKLQENLIVFPGLPSAGTGVQLIKRDYVSE</sequence>
<dbReference type="PANTHER" id="PTHR24198:SF165">
    <property type="entry name" value="ANKYRIN REPEAT-CONTAINING PROTEIN-RELATED"/>
    <property type="match status" value="1"/>
</dbReference>
<reference evidence="6 7" key="1">
    <citation type="journal article" date="2024" name="Science">
        <title>Giant polyketide synthase enzymes in the biosynthesis of giant marine polyether toxins.</title>
        <authorList>
            <person name="Fallon T.R."/>
            <person name="Shende V.V."/>
            <person name="Wierzbicki I.H."/>
            <person name="Pendleton A.L."/>
            <person name="Watervoot N.F."/>
            <person name="Auber R.P."/>
            <person name="Gonzalez D.J."/>
            <person name="Wisecaver J.H."/>
            <person name="Moore B.S."/>
        </authorList>
    </citation>
    <scope>NUCLEOTIDE SEQUENCE [LARGE SCALE GENOMIC DNA]</scope>
    <source>
        <strain evidence="6 7">12B1</strain>
    </source>
</reference>
<comment type="caution">
    <text evidence="6">The sequence shown here is derived from an EMBL/GenBank/DDBJ whole genome shotgun (WGS) entry which is preliminary data.</text>
</comment>
<feature type="repeat" description="ANK" evidence="3">
    <location>
        <begin position="33"/>
        <end position="65"/>
    </location>
</feature>
<dbReference type="Gene3D" id="1.25.40.10">
    <property type="entry name" value="Tetratricopeptide repeat domain"/>
    <property type="match status" value="1"/>
</dbReference>
<protein>
    <submittedName>
        <fullName evidence="6">Uncharacterized protein</fullName>
    </submittedName>
</protein>
<evidence type="ECO:0000256" key="3">
    <source>
        <dbReference type="PROSITE-ProRule" id="PRU00023"/>
    </source>
</evidence>
<feature type="repeat" description="ANK" evidence="3">
    <location>
        <begin position="99"/>
        <end position="131"/>
    </location>
</feature>
<feature type="region of interest" description="Disordered" evidence="5">
    <location>
        <begin position="161"/>
        <end position="183"/>
    </location>
</feature>
<organism evidence="6 7">
    <name type="scientific">Prymnesium parvum</name>
    <name type="common">Toxic golden alga</name>
    <dbReference type="NCBI Taxonomy" id="97485"/>
    <lineage>
        <taxon>Eukaryota</taxon>
        <taxon>Haptista</taxon>
        <taxon>Haptophyta</taxon>
        <taxon>Prymnesiophyceae</taxon>
        <taxon>Prymnesiales</taxon>
        <taxon>Prymnesiaceae</taxon>
        <taxon>Prymnesium</taxon>
    </lineage>
</organism>
<name>A0AB34K8T0_PRYPA</name>
<feature type="compositionally biased region" description="Polar residues" evidence="5">
    <location>
        <begin position="752"/>
        <end position="770"/>
    </location>
</feature>
<feature type="region of interest" description="Disordered" evidence="5">
    <location>
        <begin position="458"/>
        <end position="482"/>
    </location>
</feature>
<feature type="compositionally biased region" description="Acidic residues" evidence="5">
    <location>
        <begin position="472"/>
        <end position="482"/>
    </location>
</feature>
<accession>A0AB34K8T0</accession>
<dbReference type="InterPro" id="IPR019734">
    <property type="entry name" value="TPR_rpt"/>
</dbReference>
<keyword evidence="7" id="KW-1185">Reference proteome</keyword>
<gene>
    <name evidence="6" type="ORF">AB1Y20_000230</name>
</gene>
<feature type="compositionally biased region" description="Polar residues" evidence="5">
    <location>
        <begin position="459"/>
        <end position="469"/>
    </location>
</feature>
<keyword evidence="1" id="KW-0677">Repeat</keyword>
<dbReference type="SUPFAM" id="SSF48403">
    <property type="entry name" value="Ankyrin repeat"/>
    <property type="match status" value="1"/>
</dbReference>
<dbReference type="InterPro" id="IPR002110">
    <property type="entry name" value="Ankyrin_rpt"/>
</dbReference>
<evidence type="ECO:0000313" key="6">
    <source>
        <dbReference type="EMBL" id="KAL1529276.1"/>
    </source>
</evidence>
<evidence type="ECO:0000256" key="2">
    <source>
        <dbReference type="ARBA" id="ARBA00023043"/>
    </source>
</evidence>
<dbReference type="SMART" id="SM00248">
    <property type="entry name" value="ANK"/>
    <property type="match status" value="6"/>
</dbReference>
<dbReference type="EMBL" id="JBGBPQ010000001">
    <property type="protein sequence ID" value="KAL1529276.1"/>
    <property type="molecule type" value="Genomic_DNA"/>
</dbReference>
<dbReference type="AlphaFoldDB" id="A0AB34K8T0"/>
<evidence type="ECO:0000256" key="4">
    <source>
        <dbReference type="SAM" id="Coils"/>
    </source>
</evidence>
<dbReference type="InterPro" id="IPR036770">
    <property type="entry name" value="Ankyrin_rpt-contain_sf"/>
</dbReference>
<evidence type="ECO:0000256" key="5">
    <source>
        <dbReference type="SAM" id="MobiDB-lite"/>
    </source>
</evidence>
<keyword evidence="4" id="KW-0175">Coiled coil</keyword>
<dbReference type="SMART" id="SM00028">
    <property type="entry name" value="TPR"/>
    <property type="match status" value="2"/>
</dbReference>
<dbReference type="Proteomes" id="UP001515480">
    <property type="component" value="Unassembled WGS sequence"/>
</dbReference>